<reference evidence="9 10" key="1">
    <citation type="submission" date="2017-11" db="EMBL/GenBank/DDBJ databases">
        <title>Genome-resolved metagenomics identifies genetic mobility, metabolic interactions, and unexpected diversity in perchlorate-reducing communities.</title>
        <authorList>
            <person name="Barnum T.P."/>
            <person name="Figueroa I.A."/>
            <person name="Carlstrom C.I."/>
            <person name="Lucas L.N."/>
            <person name="Engelbrektson A.L."/>
            <person name="Coates J.D."/>
        </authorList>
    </citation>
    <scope>NUCLEOTIDE SEQUENCE [LARGE SCALE GENOMIC DNA]</scope>
    <source>
        <strain evidence="9">BM301</strain>
    </source>
</reference>
<comment type="catalytic activity">
    <reaction evidence="1">
        <text>[protein]-peptidylproline (omega=180) = [protein]-peptidylproline (omega=0)</text>
        <dbReference type="Rhea" id="RHEA:16237"/>
        <dbReference type="Rhea" id="RHEA-COMP:10747"/>
        <dbReference type="Rhea" id="RHEA-COMP:10748"/>
        <dbReference type="ChEBI" id="CHEBI:83833"/>
        <dbReference type="ChEBI" id="CHEBI:83834"/>
        <dbReference type="EC" id="5.2.1.8"/>
    </reaction>
</comment>
<dbReference type="RefSeq" id="WP_273441083.1">
    <property type="nucleotide sequence ID" value="NZ_PKUN01000031.1"/>
</dbReference>
<dbReference type="AlphaFoldDB" id="A0A2N6CRF5"/>
<evidence type="ECO:0000256" key="2">
    <source>
        <dbReference type="ARBA" id="ARBA00004496"/>
    </source>
</evidence>
<comment type="subcellular location">
    <subcellularLocation>
        <location evidence="2">Cytoplasm</location>
    </subcellularLocation>
</comment>
<dbReference type="STRING" id="1111735.GCA_000428045_01150"/>
<evidence type="ECO:0000256" key="7">
    <source>
        <dbReference type="ARBA" id="ARBA00023186"/>
    </source>
</evidence>
<evidence type="ECO:0000256" key="4">
    <source>
        <dbReference type="ARBA" id="ARBA00013194"/>
    </source>
</evidence>
<evidence type="ECO:0000313" key="9">
    <source>
        <dbReference type="EMBL" id="PLX59635.1"/>
    </source>
</evidence>
<dbReference type="EC" id="5.2.1.8" evidence="4"/>
<dbReference type="PANTHER" id="PTHR47861:SF3">
    <property type="entry name" value="FKBP-TYPE PEPTIDYL-PROLYL CIS-TRANS ISOMERASE SLYD"/>
    <property type="match status" value="1"/>
</dbReference>
<dbReference type="PANTHER" id="PTHR47861">
    <property type="entry name" value="FKBP-TYPE PEPTIDYL-PROLYL CIS-TRANS ISOMERASE SLYD"/>
    <property type="match status" value="1"/>
</dbReference>
<comment type="similarity">
    <text evidence="3">Belongs to the FKBP-type PPIase family.</text>
</comment>
<proteinExistence type="inferred from homology"/>
<evidence type="ECO:0000256" key="5">
    <source>
        <dbReference type="ARBA" id="ARBA00022490"/>
    </source>
</evidence>
<dbReference type="EMBL" id="PKUN01000031">
    <property type="protein sequence ID" value="PLX59635.1"/>
    <property type="molecule type" value="Genomic_DNA"/>
</dbReference>
<protein>
    <recommendedName>
        <fullName evidence="4">peptidylprolyl isomerase</fullName>
        <ecNumber evidence="4">5.2.1.8</ecNumber>
    </recommendedName>
</protein>
<name>A0A2N6CRF5_9GAMM</name>
<dbReference type="Gene3D" id="3.10.50.40">
    <property type="match status" value="1"/>
</dbReference>
<evidence type="ECO:0000313" key="10">
    <source>
        <dbReference type="Proteomes" id="UP000235015"/>
    </source>
</evidence>
<keyword evidence="6" id="KW-0697">Rotamase</keyword>
<dbReference type="Proteomes" id="UP000235015">
    <property type="component" value="Unassembled WGS sequence"/>
</dbReference>
<dbReference type="InterPro" id="IPR046357">
    <property type="entry name" value="PPIase_dom_sf"/>
</dbReference>
<organism evidence="9 10">
    <name type="scientific">Sedimenticola selenatireducens</name>
    <dbReference type="NCBI Taxonomy" id="191960"/>
    <lineage>
        <taxon>Bacteria</taxon>
        <taxon>Pseudomonadati</taxon>
        <taxon>Pseudomonadota</taxon>
        <taxon>Gammaproteobacteria</taxon>
        <taxon>Chromatiales</taxon>
        <taxon>Sedimenticolaceae</taxon>
        <taxon>Sedimenticola</taxon>
    </lineage>
</organism>
<evidence type="ECO:0000256" key="1">
    <source>
        <dbReference type="ARBA" id="ARBA00000971"/>
    </source>
</evidence>
<evidence type="ECO:0000256" key="8">
    <source>
        <dbReference type="ARBA" id="ARBA00023235"/>
    </source>
</evidence>
<dbReference type="GO" id="GO:0005737">
    <property type="term" value="C:cytoplasm"/>
    <property type="evidence" value="ECO:0007669"/>
    <property type="project" value="UniProtKB-SubCell"/>
</dbReference>
<keyword evidence="5" id="KW-0963">Cytoplasm</keyword>
<evidence type="ECO:0000256" key="3">
    <source>
        <dbReference type="ARBA" id="ARBA00006577"/>
    </source>
</evidence>
<keyword evidence="7" id="KW-0143">Chaperone</keyword>
<evidence type="ECO:0000256" key="6">
    <source>
        <dbReference type="ARBA" id="ARBA00023110"/>
    </source>
</evidence>
<comment type="caution">
    <text evidence="9">The sequence shown here is derived from an EMBL/GenBank/DDBJ whole genome shotgun (WGS) entry which is preliminary data.</text>
</comment>
<dbReference type="GO" id="GO:0003755">
    <property type="term" value="F:peptidyl-prolyl cis-trans isomerase activity"/>
    <property type="evidence" value="ECO:0007669"/>
    <property type="project" value="UniProtKB-KW"/>
</dbReference>
<keyword evidence="8 9" id="KW-0413">Isomerase</keyword>
<dbReference type="SUPFAM" id="SSF54534">
    <property type="entry name" value="FKBP-like"/>
    <property type="match status" value="1"/>
</dbReference>
<accession>A0A2N6CRF5</accession>
<sequence>MTEISKDIITDGKYVELKYKVIDVKTDTVLTEIEYPLGYVQGVNEVLAPAVMQELAGKAAGDTIEVPIDCSLLYGPRDESLVITENIKNVPKEYCEVGTAILMENDKGQTKSFLVTRIAGDYITIDGNNPLCGREVIFRLEILLVRDATDKEIKFGGKIEEGPDLPEGTRVPI</sequence>
<gene>
    <name evidence="9" type="ORF">C0630_19655</name>
</gene>